<dbReference type="SUPFAM" id="SSF81321">
    <property type="entry name" value="Family A G protein-coupled receptor-like"/>
    <property type="match status" value="1"/>
</dbReference>
<protein>
    <submittedName>
        <fullName evidence="1">G protein-coupled receptor</fullName>
    </submittedName>
</protein>
<dbReference type="Proteomes" id="UP000005239">
    <property type="component" value="Unassembled WGS sequence"/>
</dbReference>
<accession>A0A8R1YWC6</accession>
<accession>A0A2A6CJM8</accession>
<name>A0A2A6CJM8_PRIPA</name>
<dbReference type="EnsemblMetazoa" id="PPA40997.1">
    <property type="protein sequence ID" value="PPA40997.1"/>
    <property type="gene ID" value="WBGene00279366"/>
</dbReference>
<reference evidence="2" key="1">
    <citation type="journal article" date="2008" name="Nat. Genet.">
        <title>The Pristionchus pacificus genome provides a unique perspective on nematode lifestyle and parasitism.</title>
        <authorList>
            <person name="Dieterich C."/>
            <person name="Clifton S.W."/>
            <person name="Schuster L.N."/>
            <person name="Chinwalla A."/>
            <person name="Delehaunty K."/>
            <person name="Dinkelacker I."/>
            <person name="Fulton L."/>
            <person name="Fulton R."/>
            <person name="Godfrey J."/>
            <person name="Minx P."/>
            <person name="Mitreva M."/>
            <person name="Roeseler W."/>
            <person name="Tian H."/>
            <person name="Witte H."/>
            <person name="Yang S.P."/>
            <person name="Wilson R.K."/>
            <person name="Sommer R.J."/>
        </authorList>
    </citation>
    <scope>NUCLEOTIDE SEQUENCE [LARGE SCALE GENOMIC DNA]</scope>
    <source>
        <strain evidence="2">PS312</strain>
    </source>
</reference>
<keyword evidence="2" id="KW-1185">Reference proteome</keyword>
<proteinExistence type="predicted"/>
<dbReference type="PANTHER" id="PTHR45830">
    <property type="entry name" value="SERPENTINE RECEPTOR, CLASS I"/>
    <property type="match status" value="1"/>
</dbReference>
<sequence>MSVPSDISRTVQHLFVYFFYAIGTISLLVNTATLIIILRKSATLTKEVKFLTVFQQLSCLLSNAFLTLLFIPFFYLRMGGGYCMGLLCWFVPYQYLLVIQVFLIMCMLSSFGMMLIARQQMLIWESSMFKLKTPVKYVVYLLILCIMHLWTVTSIVVLRSNRKNQLLVLDEYAQISWRQRGLNWFLFYGPDNKLLQDLTYYGIFVQIPVFFVLIVFPFAHMLRIVLQARKKMHSERNREVHIRNAITIIVQFTILLVFITIPFVPAIITTLEYEVYRFTQTIVVVAECFFGCSTLLNSIVIVARNRTYLSSLSFMFGTLPPQRHSIQSISSAVAYISLVVNSATLAIIIRKSPLLTREVKFLIVFQQLSCLLSNAFLTLGFIPFFYLRMVVYSLIGIMMHLWTTCSVLALPSDRRRQIESLDNVTIIVLPKNGVCRPVNIHHNSVRSCCHYFDSMGNLQRNTNCDCCRRVCFVCSTLVNSIVIVSRNRIYLKSLSCFVPTRSAPRQIRHMYRRLSESSAINGFIVLKFTVYFFYIVGTISLVVNSATLAIIIRKSPLLTREVKFLTIFQQLSCLLSNSFLTICLIPFFYLRMGIFFVIASLTQKSSGGGYCKGVLCHFVPYEYLLVVQMFLTVCMVSSFGMMIVARQQMLLWEDSLLKMHTLVRYGIAKILCCTLHPHLVVYALINIILHLWTAVTVLAIPSDRRRQIESLAGFYQLTWRERGLNWFLYQGLDKFLLTKLSYYGFIIQVPAFFLFILLPFSHMLYMLYMLIQARNKMHSHRNREVHIRNANTIIFVVILMFIIIPFIPAAITSTQWDIYRDSQTAVVIAECVFVCSTLANSIVIVSRNRVYLKSLSCFIPTRSGPRKIRHSIQSVSSVI</sequence>
<dbReference type="Pfam" id="PF10327">
    <property type="entry name" value="7TM_GPCR_Sri"/>
    <property type="match status" value="1"/>
</dbReference>
<dbReference type="InterPro" id="IPR019429">
    <property type="entry name" value="7TM_GPCR_serpentine_rcpt_Sri"/>
</dbReference>
<evidence type="ECO:0000313" key="2">
    <source>
        <dbReference type="Proteomes" id="UP000005239"/>
    </source>
</evidence>
<reference evidence="1" key="2">
    <citation type="submission" date="2022-06" db="UniProtKB">
        <authorList>
            <consortium name="EnsemblMetazoa"/>
        </authorList>
    </citation>
    <scope>IDENTIFICATION</scope>
    <source>
        <strain evidence="1">PS312</strain>
    </source>
</reference>
<dbReference type="PANTHER" id="PTHR45830:SF15">
    <property type="entry name" value="SERPENTINE RECEPTOR, CLASS I"/>
    <property type="match status" value="1"/>
</dbReference>
<gene>
    <name evidence="1" type="primary">WBGene00279366</name>
</gene>
<dbReference type="AlphaFoldDB" id="A0A2A6CJM8"/>
<evidence type="ECO:0000313" key="1">
    <source>
        <dbReference type="EnsemblMetazoa" id="PPA40997.1"/>
    </source>
</evidence>
<organism evidence="1 2">
    <name type="scientific">Pristionchus pacificus</name>
    <name type="common">Parasitic nematode worm</name>
    <dbReference type="NCBI Taxonomy" id="54126"/>
    <lineage>
        <taxon>Eukaryota</taxon>
        <taxon>Metazoa</taxon>
        <taxon>Ecdysozoa</taxon>
        <taxon>Nematoda</taxon>
        <taxon>Chromadorea</taxon>
        <taxon>Rhabditida</taxon>
        <taxon>Rhabditina</taxon>
        <taxon>Diplogasteromorpha</taxon>
        <taxon>Diplogasteroidea</taxon>
        <taxon>Neodiplogasteridae</taxon>
        <taxon>Pristionchus</taxon>
    </lineage>
</organism>